<dbReference type="Pfam" id="PF01725">
    <property type="entry name" value="Ham1p_like"/>
    <property type="match status" value="1"/>
</dbReference>
<dbReference type="InterPro" id="IPR002637">
    <property type="entry name" value="RdgB/HAM1"/>
</dbReference>
<feature type="binding site" evidence="13">
    <location>
        <begin position="191"/>
        <end position="192"/>
    </location>
    <ligand>
        <name>ITP</name>
        <dbReference type="ChEBI" id="CHEBI:61402"/>
    </ligand>
</feature>
<dbReference type="GO" id="GO:0035870">
    <property type="term" value="F:dITP diphosphatase activity"/>
    <property type="evidence" value="ECO:0007669"/>
    <property type="project" value="UniProtKB-UniRule"/>
</dbReference>
<comment type="catalytic activity">
    <reaction evidence="10">
        <text>ITP + H2O = IMP + diphosphate + H(+)</text>
        <dbReference type="Rhea" id="RHEA:29399"/>
        <dbReference type="ChEBI" id="CHEBI:15377"/>
        <dbReference type="ChEBI" id="CHEBI:15378"/>
        <dbReference type="ChEBI" id="CHEBI:33019"/>
        <dbReference type="ChEBI" id="CHEBI:58053"/>
        <dbReference type="ChEBI" id="CHEBI:61402"/>
        <dbReference type="EC" id="3.6.1.66"/>
    </reaction>
    <physiologicalReaction direction="left-to-right" evidence="10">
        <dbReference type="Rhea" id="RHEA:29400"/>
    </physiologicalReaction>
</comment>
<organism evidence="16">
    <name type="scientific">Amphimedon queenslandica</name>
    <name type="common">Sponge</name>
    <dbReference type="NCBI Taxonomy" id="400682"/>
    <lineage>
        <taxon>Eukaryota</taxon>
        <taxon>Metazoa</taxon>
        <taxon>Porifera</taxon>
        <taxon>Demospongiae</taxon>
        <taxon>Heteroscleromorpha</taxon>
        <taxon>Haplosclerida</taxon>
        <taxon>Niphatidae</taxon>
        <taxon>Amphimedon</taxon>
    </lineage>
</organism>
<dbReference type="GO" id="GO:0000166">
    <property type="term" value="F:nucleotide binding"/>
    <property type="evidence" value="ECO:0007669"/>
    <property type="project" value="UniProtKB-KW"/>
</dbReference>
<dbReference type="InParanoid" id="A0A1X7VVZ2"/>
<evidence type="ECO:0000256" key="8">
    <source>
        <dbReference type="ARBA" id="ARBA00023080"/>
    </source>
</evidence>
<feature type="compositionally biased region" description="Basic and acidic residues" evidence="15">
    <location>
        <begin position="225"/>
        <end position="234"/>
    </location>
</feature>
<dbReference type="PANTHER" id="PTHR11067">
    <property type="entry name" value="INOSINE TRIPHOSPHATE PYROPHOSPHATASE/HAM1 PROTEIN"/>
    <property type="match status" value="1"/>
</dbReference>
<comment type="catalytic activity">
    <reaction evidence="12">
        <text>N(6)-hydroxy-dATP + H2O = N(6)-hydroxy-dAMP + diphosphate + H(+)</text>
        <dbReference type="Rhea" id="RHEA:83971"/>
        <dbReference type="ChEBI" id="CHEBI:15377"/>
        <dbReference type="ChEBI" id="CHEBI:15378"/>
        <dbReference type="ChEBI" id="CHEBI:33019"/>
        <dbReference type="ChEBI" id="CHEBI:233529"/>
        <dbReference type="ChEBI" id="CHEBI:233530"/>
    </reaction>
    <physiologicalReaction direction="left-to-right" evidence="12">
        <dbReference type="Rhea" id="RHEA:83972"/>
    </physiologicalReaction>
</comment>
<keyword evidence="13" id="KW-0464">Manganese</keyword>
<dbReference type="CDD" id="cd00515">
    <property type="entry name" value="HAM1"/>
    <property type="match status" value="1"/>
</dbReference>
<dbReference type="FunCoup" id="A0A1X7VVZ2">
    <property type="interactions" value="619"/>
</dbReference>
<feature type="compositionally biased region" description="Polar residues" evidence="15">
    <location>
        <begin position="213"/>
        <end position="224"/>
    </location>
</feature>
<protein>
    <recommendedName>
        <fullName evidence="13">Inosine triphosphate pyrophosphatase</fullName>
        <shortName evidence="13">ITPase</shortName>
        <shortName evidence="13">Inosine triphosphatase</shortName>
        <ecNumber evidence="13">3.6.1.66</ecNumber>
    </recommendedName>
    <alternativeName>
        <fullName evidence="13">Non-canonical purine NTP pyrophosphatase</fullName>
    </alternativeName>
    <alternativeName>
        <fullName evidence="13">Non-standard purine NTP pyrophosphatase</fullName>
    </alternativeName>
    <alternativeName>
        <fullName evidence="13">Nucleoside-triphosphate diphosphatase</fullName>
    </alternativeName>
    <alternativeName>
        <fullName evidence="13">Nucleoside-triphosphate pyrophosphatase</fullName>
        <shortName evidence="13">NTPase</shortName>
    </alternativeName>
    <alternativeName>
        <fullName evidence="13">XTP/dITP diphosphatase</fullName>
    </alternativeName>
</protein>
<feature type="binding site" evidence="13">
    <location>
        <begin position="29"/>
        <end position="34"/>
    </location>
    <ligand>
        <name>ITP</name>
        <dbReference type="ChEBI" id="CHEBI:61402"/>
    </ligand>
</feature>
<dbReference type="InterPro" id="IPR027502">
    <property type="entry name" value="ITPase"/>
</dbReference>
<keyword evidence="5 13" id="KW-0547">Nucleotide-binding</keyword>
<dbReference type="GO" id="GO:0036222">
    <property type="term" value="F:XTP diphosphatase activity"/>
    <property type="evidence" value="ECO:0007669"/>
    <property type="project" value="UniProtKB-UniRule"/>
</dbReference>
<reference evidence="16" key="1">
    <citation type="submission" date="2017-05" db="UniProtKB">
        <authorList>
            <consortium name="EnsemblMetazoa"/>
        </authorList>
    </citation>
    <scope>IDENTIFICATION</scope>
</reference>
<evidence type="ECO:0000256" key="13">
    <source>
        <dbReference type="HAMAP-Rule" id="MF_03148"/>
    </source>
</evidence>
<feature type="binding site" evidence="13">
    <location>
        <position position="87"/>
    </location>
    <ligand>
        <name>Mg(2+)</name>
        <dbReference type="ChEBI" id="CHEBI:18420"/>
    </ligand>
</feature>
<accession>A0A1X7VVZ2</accession>
<sequence length="234" mass="26176">MKWDVGVARYFAPFAYIHMASKRVLTFVTGNPRKLEEVVAILGENTPWKLISNDVDLPELQGEPDDIARDKCQMAVEKIKSPVIVEDTCLCYNALKGLPGPYIKWFLQKLGHKGLNQLLCGYEDKTAYALCTIAYCEGPGKDVKLFRGKTDGTIVEARGPHKFGWDPIFQPAGFSETYAEMETSLKNSISHRRKALNGLKDFLDTTTMKDGENASNGSDGTDLQQPEKRPRLNE</sequence>
<dbReference type="Gene3D" id="3.90.950.10">
    <property type="match status" value="1"/>
</dbReference>
<feature type="binding site" evidence="13">
    <location>
        <position position="186"/>
    </location>
    <ligand>
        <name>ITP</name>
        <dbReference type="ChEBI" id="CHEBI:61402"/>
    </ligand>
</feature>
<evidence type="ECO:0000313" key="16">
    <source>
        <dbReference type="EnsemblMetazoa" id="Aqu2.1.44030_001"/>
    </source>
</evidence>
<evidence type="ECO:0000256" key="6">
    <source>
        <dbReference type="ARBA" id="ARBA00022801"/>
    </source>
</evidence>
<dbReference type="EnsemblMetazoa" id="Aqu2.1.44030_001">
    <property type="protein sequence ID" value="Aqu2.1.44030_001"/>
    <property type="gene ID" value="Aqu2.1.44030"/>
</dbReference>
<keyword evidence="7 13" id="KW-0460">Magnesium</keyword>
<evidence type="ECO:0000256" key="1">
    <source>
        <dbReference type="ARBA" id="ARBA00004496"/>
    </source>
</evidence>
<feature type="binding site" evidence="13">
    <location>
        <position position="71"/>
    </location>
    <ligand>
        <name>ITP</name>
        <dbReference type="ChEBI" id="CHEBI:61402"/>
    </ligand>
</feature>
<comment type="catalytic activity">
    <reaction evidence="13">
        <text>XTP + H2O = XMP + diphosphate + H(+)</text>
        <dbReference type="Rhea" id="RHEA:28610"/>
        <dbReference type="ChEBI" id="CHEBI:15377"/>
        <dbReference type="ChEBI" id="CHEBI:15378"/>
        <dbReference type="ChEBI" id="CHEBI:33019"/>
        <dbReference type="ChEBI" id="CHEBI:57464"/>
        <dbReference type="ChEBI" id="CHEBI:61314"/>
        <dbReference type="EC" id="3.6.1.66"/>
    </reaction>
</comment>
<dbReference type="FunFam" id="3.90.950.10:FF:000003">
    <property type="entry name" value="Inosine triphosphate pyrophosphatase"/>
    <property type="match status" value="1"/>
</dbReference>
<feature type="binding site" evidence="13">
    <location>
        <begin position="87"/>
        <end position="88"/>
    </location>
    <ligand>
        <name>ITP</name>
        <dbReference type="ChEBI" id="CHEBI:61402"/>
    </ligand>
</feature>
<evidence type="ECO:0000256" key="4">
    <source>
        <dbReference type="ARBA" id="ARBA00022723"/>
    </source>
</evidence>
<dbReference type="GO" id="GO:0005737">
    <property type="term" value="C:cytoplasm"/>
    <property type="evidence" value="ECO:0007669"/>
    <property type="project" value="UniProtKB-SubCell"/>
</dbReference>
<dbReference type="AlphaFoldDB" id="A0A1X7VVZ2"/>
<evidence type="ECO:0000256" key="2">
    <source>
        <dbReference type="ARBA" id="ARBA00008023"/>
    </source>
</evidence>
<dbReference type="NCBIfam" id="TIGR00042">
    <property type="entry name" value="RdgB/HAM1 family non-canonical purine NTP pyrophosphatase"/>
    <property type="match status" value="1"/>
</dbReference>
<comment type="similarity">
    <text evidence="2 13 14">Belongs to the HAM1 NTPase family.</text>
</comment>
<proteinExistence type="inferred from homology"/>
<feature type="binding site" evidence="13">
    <location>
        <begin position="163"/>
        <end position="166"/>
    </location>
    <ligand>
        <name>ITP</name>
        <dbReference type="ChEBI" id="CHEBI:61402"/>
    </ligand>
</feature>
<evidence type="ECO:0000256" key="10">
    <source>
        <dbReference type="ARBA" id="ARBA00093218"/>
    </source>
</evidence>
<evidence type="ECO:0000256" key="9">
    <source>
        <dbReference type="ARBA" id="ARBA00054940"/>
    </source>
</evidence>
<dbReference type="EC" id="3.6.1.66" evidence="13"/>
<dbReference type="InterPro" id="IPR029001">
    <property type="entry name" value="ITPase-like_fam"/>
</dbReference>
<comment type="subunit">
    <text evidence="13">Homodimer.</text>
</comment>
<keyword evidence="8 13" id="KW-0546">Nucleotide metabolism</keyword>
<dbReference type="STRING" id="400682.A0A1X7VVZ2"/>
<dbReference type="GO" id="GO:0036220">
    <property type="term" value="F:ITP diphosphatase activity"/>
    <property type="evidence" value="ECO:0007669"/>
    <property type="project" value="UniProtKB-UniRule"/>
</dbReference>
<keyword evidence="3 13" id="KW-0963">Cytoplasm</keyword>
<evidence type="ECO:0000256" key="11">
    <source>
        <dbReference type="ARBA" id="ARBA00093255"/>
    </source>
</evidence>
<dbReference type="eggNOG" id="KOG3222">
    <property type="taxonomic scope" value="Eukaryota"/>
</dbReference>
<dbReference type="OMA" id="YDPIFQP"/>
<evidence type="ECO:0000256" key="7">
    <source>
        <dbReference type="ARBA" id="ARBA00022842"/>
    </source>
</evidence>
<feature type="binding site" evidence="13">
    <location>
        <position position="59"/>
    </location>
    <ligand>
        <name>Mg(2+)</name>
        <dbReference type="ChEBI" id="CHEBI:18420"/>
    </ligand>
</feature>
<evidence type="ECO:0000256" key="5">
    <source>
        <dbReference type="ARBA" id="ARBA00022741"/>
    </source>
</evidence>
<feature type="region of interest" description="Disordered" evidence="15">
    <location>
        <begin position="206"/>
        <end position="234"/>
    </location>
</feature>
<dbReference type="OrthoDB" id="6288734at2759"/>
<keyword evidence="6 13" id="KW-0378">Hydrolase</keyword>
<dbReference type="GO" id="GO:0009117">
    <property type="term" value="P:nucleotide metabolic process"/>
    <property type="evidence" value="ECO:0007669"/>
    <property type="project" value="UniProtKB-KW"/>
</dbReference>
<evidence type="ECO:0000256" key="15">
    <source>
        <dbReference type="SAM" id="MobiDB-lite"/>
    </source>
</evidence>
<comment type="cofactor">
    <cofactor evidence="13">
        <name>Mg(2+)</name>
        <dbReference type="ChEBI" id="CHEBI:18420"/>
    </cofactor>
    <cofactor evidence="13">
        <name>Mn(2+)</name>
        <dbReference type="ChEBI" id="CHEBI:29035"/>
    </cofactor>
    <text evidence="13">Binds 1 divalent metal cation per subunit; can use either Mg(2+) or Mn(2+).</text>
</comment>
<evidence type="ECO:0000256" key="3">
    <source>
        <dbReference type="ARBA" id="ARBA00022490"/>
    </source>
</evidence>
<dbReference type="PANTHER" id="PTHR11067:SF9">
    <property type="entry name" value="INOSINE TRIPHOSPHATE PYROPHOSPHATASE"/>
    <property type="match status" value="1"/>
</dbReference>
<comment type="catalytic activity">
    <reaction evidence="11">
        <text>dITP + H2O = dIMP + diphosphate + H(+)</text>
        <dbReference type="Rhea" id="RHEA:28342"/>
        <dbReference type="ChEBI" id="CHEBI:15377"/>
        <dbReference type="ChEBI" id="CHEBI:15378"/>
        <dbReference type="ChEBI" id="CHEBI:33019"/>
        <dbReference type="ChEBI" id="CHEBI:61194"/>
        <dbReference type="ChEBI" id="CHEBI:61382"/>
        <dbReference type="EC" id="3.6.1.66"/>
    </reaction>
    <physiologicalReaction direction="left-to-right" evidence="11">
        <dbReference type="Rhea" id="RHEA:28343"/>
    </physiologicalReaction>
</comment>
<comment type="function">
    <text evidence="9">Pyrophosphatase that hydrolyzes the non-canonical purine nucleotides inosine triphosphate (ITP), deoxyinosine triphosphate (dITP) as well as 2'-deoxy-N-6-hydroxylaminopurine triphosphate (dHAPTP) and xanthosine 5'-triphosphate (XTP) to their respective monophosphate derivatives. The enzyme does not distinguish between the deoxy- and ribose forms. Probably excludes non-canonical purines from RNA and DNA precursor pools, thus preventing their incorporation into RNA and DNA and avoiding chromosomal lesions.</text>
</comment>
<comment type="function">
    <text evidence="13">Pyrophosphatase that hydrolyzes non-canonical purine nucleotides such as inosine triphosphate (ITP), deoxyinosine triphosphate (dITP) or xanthosine 5'-triphosphate (XTP) to their respective monophosphate derivatives. The enzyme does not distinguish between the deoxy- and ribose forms. Probably excludes non-canonical purines from RNA and DNA precursor pools, thus preventing their incorporation into RNA and DNA and avoiding chromosomal lesions.</text>
</comment>
<comment type="subcellular location">
    <subcellularLocation>
        <location evidence="1 13">Cytoplasm</location>
    </subcellularLocation>
</comment>
<evidence type="ECO:0000256" key="12">
    <source>
        <dbReference type="ARBA" id="ARBA00093271"/>
    </source>
</evidence>
<name>A0A1X7VVZ2_AMPQE</name>
<dbReference type="HAMAP" id="MF_03148">
    <property type="entry name" value="HAM1_NTPase"/>
    <property type="match status" value="1"/>
</dbReference>
<dbReference type="GO" id="GO:0046872">
    <property type="term" value="F:metal ion binding"/>
    <property type="evidence" value="ECO:0007669"/>
    <property type="project" value="UniProtKB-KW"/>
</dbReference>
<dbReference type="GO" id="GO:0009204">
    <property type="term" value="P:deoxyribonucleoside triphosphate catabolic process"/>
    <property type="evidence" value="ECO:0007669"/>
    <property type="project" value="UniProtKB-UniRule"/>
</dbReference>
<evidence type="ECO:0000256" key="14">
    <source>
        <dbReference type="RuleBase" id="RU003781"/>
    </source>
</evidence>
<keyword evidence="4 13" id="KW-0479">Metal-binding</keyword>
<dbReference type="SUPFAM" id="SSF52972">
    <property type="entry name" value="ITPase-like"/>
    <property type="match status" value="1"/>
</dbReference>